<evidence type="ECO:0000313" key="3">
    <source>
        <dbReference type="EMBL" id="KAG8236499.1"/>
    </source>
</evidence>
<dbReference type="Pfam" id="PF05225">
    <property type="entry name" value="HTH_psq"/>
    <property type="match status" value="1"/>
</dbReference>
<evidence type="ECO:0000259" key="2">
    <source>
        <dbReference type="Pfam" id="PF05225"/>
    </source>
</evidence>
<dbReference type="Proteomes" id="UP000792457">
    <property type="component" value="Unassembled WGS sequence"/>
</dbReference>
<dbReference type="SUPFAM" id="SSF46689">
    <property type="entry name" value="Homeodomain-like"/>
    <property type="match status" value="1"/>
</dbReference>
<reference evidence="3" key="1">
    <citation type="submission" date="2013-04" db="EMBL/GenBank/DDBJ databases">
        <authorList>
            <person name="Qu J."/>
            <person name="Murali S.C."/>
            <person name="Bandaranaike D."/>
            <person name="Bellair M."/>
            <person name="Blankenburg K."/>
            <person name="Chao H."/>
            <person name="Dinh H."/>
            <person name="Doddapaneni H."/>
            <person name="Downs B."/>
            <person name="Dugan-Rocha S."/>
            <person name="Elkadiri S."/>
            <person name="Gnanaolivu R.D."/>
            <person name="Hernandez B."/>
            <person name="Javaid M."/>
            <person name="Jayaseelan J.C."/>
            <person name="Lee S."/>
            <person name="Li M."/>
            <person name="Ming W."/>
            <person name="Munidasa M."/>
            <person name="Muniz J."/>
            <person name="Nguyen L."/>
            <person name="Ongeri F."/>
            <person name="Osuji N."/>
            <person name="Pu L.-L."/>
            <person name="Puazo M."/>
            <person name="Qu C."/>
            <person name="Quiroz J."/>
            <person name="Raj R."/>
            <person name="Weissenberger G."/>
            <person name="Xin Y."/>
            <person name="Zou X."/>
            <person name="Han Y."/>
            <person name="Richards S."/>
            <person name="Worley K."/>
            <person name="Muzny D."/>
            <person name="Gibbs R."/>
        </authorList>
    </citation>
    <scope>NUCLEOTIDE SEQUENCE</scope>
    <source>
        <strain evidence="3">Sampled in the wild</strain>
    </source>
</reference>
<dbReference type="GO" id="GO:0005634">
    <property type="term" value="C:nucleus"/>
    <property type="evidence" value="ECO:0007669"/>
    <property type="project" value="UniProtKB-SubCell"/>
</dbReference>
<organism evidence="3 4">
    <name type="scientific">Ladona fulva</name>
    <name type="common">Scarce chaser dragonfly</name>
    <name type="synonym">Libellula fulva</name>
    <dbReference type="NCBI Taxonomy" id="123851"/>
    <lineage>
        <taxon>Eukaryota</taxon>
        <taxon>Metazoa</taxon>
        <taxon>Ecdysozoa</taxon>
        <taxon>Arthropoda</taxon>
        <taxon>Hexapoda</taxon>
        <taxon>Insecta</taxon>
        <taxon>Pterygota</taxon>
        <taxon>Palaeoptera</taxon>
        <taxon>Odonata</taxon>
        <taxon>Epiprocta</taxon>
        <taxon>Anisoptera</taxon>
        <taxon>Libelluloidea</taxon>
        <taxon>Libellulidae</taxon>
        <taxon>Ladona</taxon>
    </lineage>
</organism>
<accession>A0A8K0KJN8</accession>
<sequence length="173" mass="19774">MGKVVQQFYNVQVSMVRTYVRKTDRQKWDINAMELAVEAVLSSKMGFLKASKQFNVPKSKQEEELVSYLKTMESRLFGLTMKYLRSLAYELAEKNGLTYRFNKETCLAGQDWIKENTSGARAMGFNKVAVSKFNSLNNYVIDKHKLTADKIFNCDETALKGKRQVGAITSAER</sequence>
<comment type="caution">
    <text evidence="3">The sequence shown here is derived from an EMBL/GenBank/DDBJ whole genome shotgun (WGS) entry which is preliminary data.</text>
</comment>
<dbReference type="EMBL" id="KZ309036">
    <property type="protein sequence ID" value="KAG8236499.1"/>
    <property type="molecule type" value="Genomic_DNA"/>
</dbReference>
<evidence type="ECO:0000313" key="4">
    <source>
        <dbReference type="Proteomes" id="UP000792457"/>
    </source>
</evidence>
<dbReference type="OrthoDB" id="6754776at2759"/>
<evidence type="ECO:0000256" key="1">
    <source>
        <dbReference type="ARBA" id="ARBA00004123"/>
    </source>
</evidence>
<name>A0A8K0KJN8_LADFU</name>
<keyword evidence="4" id="KW-1185">Reference proteome</keyword>
<comment type="subcellular location">
    <subcellularLocation>
        <location evidence="1">Nucleus</location>
    </subcellularLocation>
</comment>
<dbReference type="InterPro" id="IPR009057">
    <property type="entry name" value="Homeodomain-like_sf"/>
</dbReference>
<dbReference type="InterPro" id="IPR007889">
    <property type="entry name" value="HTH_Psq"/>
</dbReference>
<feature type="domain" description="HTH psq-type" evidence="2">
    <location>
        <begin position="32"/>
        <end position="59"/>
    </location>
</feature>
<protein>
    <recommendedName>
        <fullName evidence="2">HTH psq-type domain-containing protein</fullName>
    </recommendedName>
</protein>
<reference evidence="3" key="2">
    <citation type="submission" date="2017-10" db="EMBL/GenBank/DDBJ databases">
        <title>Ladona fulva Genome sequencing and assembly.</title>
        <authorList>
            <person name="Murali S."/>
            <person name="Richards S."/>
            <person name="Bandaranaike D."/>
            <person name="Bellair M."/>
            <person name="Blankenburg K."/>
            <person name="Chao H."/>
            <person name="Dinh H."/>
            <person name="Doddapaneni H."/>
            <person name="Dugan-Rocha S."/>
            <person name="Elkadiri S."/>
            <person name="Gnanaolivu R."/>
            <person name="Hernandez B."/>
            <person name="Skinner E."/>
            <person name="Javaid M."/>
            <person name="Lee S."/>
            <person name="Li M."/>
            <person name="Ming W."/>
            <person name="Munidasa M."/>
            <person name="Muniz J."/>
            <person name="Nguyen L."/>
            <person name="Hughes D."/>
            <person name="Osuji N."/>
            <person name="Pu L.-L."/>
            <person name="Puazo M."/>
            <person name="Qu C."/>
            <person name="Quiroz J."/>
            <person name="Raj R."/>
            <person name="Weissenberger G."/>
            <person name="Xin Y."/>
            <person name="Zou X."/>
            <person name="Han Y."/>
            <person name="Worley K."/>
            <person name="Muzny D."/>
            <person name="Gibbs R."/>
        </authorList>
    </citation>
    <scope>NUCLEOTIDE SEQUENCE</scope>
    <source>
        <strain evidence="3">Sampled in the wild</strain>
    </source>
</reference>
<gene>
    <name evidence="3" type="ORF">J437_LFUL013336</name>
</gene>
<proteinExistence type="predicted"/>
<dbReference type="GO" id="GO:0003677">
    <property type="term" value="F:DNA binding"/>
    <property type="evidence" value="ECO:0007669"/>
    <property type="project" value="InterPro"/>
</dbReference>
<dbReference type="Gene3D" id="1.10.10.60">
    <property type="entry name" value="Homeodomain-like"/>
    <property type="match status" value="1"/>
</dbReference>
<dbReference type="AlphaFoldDB" id="A0A8K0KJN8"/>